<feature type="region of interest" description="Disordered" evidence="1">
    <location>
        <begin position="1"/>
        <end position="35"/>
    </location>
</feature>
<dbReference type="EMBL" id="SZYD01000017">
    <property type="protein sequence ID" value="KAD3066743.1"/>
    <property type="molecule type" value="Genomic_DNA"/>
</dbReference>
<keyword evidence="5" id="KW-1185">Reference proteome</keyword>
<gene>
    <name evidence="4" type="ORF">E3N88_14810</name>
    <name evidence="3" type="ORF">E3N88_34623</name>
    <name evidence="2" type="ORF">E3N88_39952</name>
</gene>
<evidence type="ECO:0000256" key="1">
    <source>
        <dbReference type="SAM" id="MobiDB-lite"/>
    </source>
</evidence>
<sequence>MPSMIPSPSSSPQMQPTSSLRSPTSSPQSADNRSLICGSSPWLLPKKQRYVGKTIANLADGVAGGVRLKGEPQSSIRNHLQQTLTSTRMEQWTFLADSQI</sequence>
<accession>A0A5N6LL82</accession>
<dbReference type="AlphaFoldDB" id="A0A5N6LL82"/>
<evidence type="ECO:0000313" key="5">
    <source>
        <dbReference type="Proteomes" id="UP000326396"/>
    </source>
</evidence>
<name>A0A5N6LL82_9ASTR</name>
<dbReference type="Proteomes" id="UP000326396">
    <property type="component" value="Linkage Group LG9"/>
</dbReference>
<evidence type="ECO:0000313" key="3">
    <source>
        <dbReference type="EMBL" id="KAD3066743.1"/>
    </source>
</evidence>
<proteinExistence type="predicted"/>
<dbReference type="Proteomes" id="UP000326396">
    <property type="component" value="Linkage Group LG15"/>
</dbReference>
<evidence type="ECO:0000313" key="2">
    <source>
        <dbReference type="EMBL" id="KAD2392975.1"/>
    </source>
</evidence>
<reference evidence="2 5" key="1">
    <citation type="submission" date="2019-05" db="EMBL/GenBank/DDBJ databases">
        <title>Mikania micrantha, genome provides insights into the molecular mechanism of rapid growth.</title>
        <authorList>
            <person name="Liu B."/>
        </authorList>
    </citation>
    <scope>NUCLEOTIDE SEQUENCE [LARGE SCALE GENOMIC DNA]</scope>
    <source>
        <strain evidence="2">NLD-2019</strain>
        <tissue evidence="2">Leaf</tissue>
    </source>
</reference>
<dbReference type="EMBL" id="SZYD01000019">
    <property type="protein sequence ID" value="KAD2392975.1"/>
    <property type="molecule type" value="Genomic_DNA"/>
</dbReference>
<organism evidence="2 5">
    <name type="scientific">Mikania micrantha</name>
    <name type="common">bitter vine</name>
    <dbReference type="NCBI Taxonomy" id="192012"/>
    <lineage>
        <taxon>Eukaryota</taxon>
        <taxon>Viridiplantae</taxon>
        <taxon>Streptophyta</taxon>
        <taxon>Embryophyta</taxon>
        <taxon>Tracheophyta</taxon>
        <taxon>Spermatophyta</taxon>
        <taxon>Magnoliopsida</taxon>
        <taxon>eudicotyledons</taxon>
        <taxon>Gunneridae</taxon>
        <taxon>Pentapetalae</taxon>
        <taxon>asterids</taxon>
        <taxon>campanulids</taxon>
        <taxon>Asterales</taxon>
        <taxon>Asteraceae</taxon>
        <taxon>Asteroideae</taxon>
        <taxon>Heliantheae alliance</taxon>
        <taxon>Eupatorieae</taxon>
        <taxon>Mikania</taxon>
    </lineage>
</organism>
<evidence type="ECO:0000313" key="4">
    <source>
        <dbReference type="EMBL" id="KAD5803450.1"/>
    </source>
</evidence>
<feature type="compositionally biased region" description="Low complexity" evidence="1">
    <location>
        <begin position="1"/>
        <end position="29"/>
    </location>
</feature>
<protein>
    <submittedName>
        <fullName evidence="2">Uncharacterized protein</fullName>
    </submittedName>
</protein>
<dbReference type="EMBL" id="SZYD01000007">
    <property type="protein sequence ID" value="KAD5803450.1"/>
    <property type="molecule type" value="Genomic_DNA"/>
</dbReference>
<comment type="caution">
    <text evidence="2">The sequence shown here is derived from an EMBL/GenBank/DDBJ whole genome shotgun (WGS) entry which is preliminary data.</text>
</comment>
<dbReference type="Proteomes" id="UP000326396">
    <property type="component" value="Linkage Group LG7"/>
</dbReference>